<organism evidence="1">
    <name type="scientific">marine metagenome</name>
    <dbReference type="NCBI Taxonomy" id="408172"/>
    <lineage>
        <taxon>unclassified sequences</taxon>
        <taxon>metagenomes</taxon>
        <taxon>ecological metagenomes</taxon>
    </lineage>
</organism>
<feature type="non-terminal residue" evidence="1">
    <location>
        <position position="264"/>
    </location>
</feature>
<dbReference type="EMBL" id="UINC01174330">
    <property type="protein sequence ID" value="SVD80395.1"/>
    <property type="molecule type" value="Genomic_DNA"/>
</dbReference>
<dbReference type="AlphaFoldDB" id="A0A382YC44"/>
<name>A0A382YC44_9ZZZZ</name>
<proteinExistence type="predicted"/>
<gene>
    <name evidence="1" type="ORF">METZ01_LOCUS433249</name>
</gene>
<protein>
    <submittedName>
        <fullName evidence="1">Uncharacterized protein</fullName>
    </submittedName>
</protein>
<evidence type="ECO:0000313" key="1">
    <source>
        <dbReference type="EMBL" id="SVD80395.1"/>
    </source>
</evidence>
<reference evidence="1" key="1">
    <citation type="submission" date="2018-05" db="EMBL/GenBank/DDBJ databases">
        <authorList>
            <person name="Lanie J.A."/>
            <person name="Ng W.-L."/>
            <person name="Kazmierczak K.M."/>
            <person name="Andrzejewski T.M."/>
            <person name="Davidsen T.M."/>
            <person name="Wayne K.J."/>
            <person name="Tettelin H."/>
            <person name="Glass J.I."/>
            <person name="Rusch D."/>
            <person name="Podicherti R."/>
            <person name="Tsui H.-C.T."/>
            <person name="Winkler M.E."/>
        </authorList>
    </citation>
    <scope>NUCLEOTIDE SEQUENCE</scope>
</reference>
<sequence>PCVIANKLLQTINYNYDTNIQISDEDVITFFQRCNNVIFENINNLNMNETEIFRSNTIDLKCDRHFLVFNTFNVIPEYCFGCYKVQIGLRNVMELFKLYFVFDKLNLKNNNPRKCMLEMRPKASGAYKGYIYCFSLSEANEIQNQLTTILNKKINENISITVKRGCSEYGIAYPQYKKINQNDGQLMKYNEEWRSKEKFIDDKLAKRDQSKHRVLRKNLPGATVCDILTMSNWLVYAKIMGDLSYKKIIKKIPISPVIEKKVYD</sequence>
<accession>A0A382YC44</accession>
<feature type="non-terminal residue" evidence="1">
    <location>
        <position position="1"/>
    </location>
</feature>